<evidence type="ECO:0008006" key="4">
    <source>
        <dbReference type="Google" id="ProtNLM"/>
    </source>
</evidence>
<protein>
    <recommendedName>
        <fullName evidence="4">F-box domain-containing protein</fullName>
    </recommendedName>
</protein>
<reference evidence="2" key="2">
    <citation type="submission" date="2020-11" db="EMBL/GenBank/DDBJ databases">
        <title>The chromosome-scale genome resource for two endophytic Fusarium species: F. culmorum and F. pseudograminearum.</title>
        <authorList>
            <person name="Yuan Z."/>
        </authorList>
    </citation>
    <scope>NUCLEOTIDE SEQUENCE</scope>
    <source>
        <strain evidence="2">Class2-1B</strain>
    </source>
</reference>
<organism evidence="1 3">
    <name type="scientific">Fusarium culmorum</name>
    <dbReference type="NCBI Taxonomy" id="5516"/>
    <lineage>
        <taxon>Eukaryota</taxon>
        <taxon>Fungi</taxon>
        <taxon>Dikarya</taxon>
        <taxon>Ascomycota</taxon>
        <taxon>Pezizomycotina</taxon>
        <taxon>Sordariomycetes</taxon>
        <taxon>Hypocreomycetidae</taxon>
        <taxon>Hypocreales</taxon>
        <taxon>Nectriaceae</taxon>
        <taxon>Fusarium</taxon>
    </lineage>
</organism>
<dbReference type="EMBL" id="CP064748">
    <property type="protein sequence ID" value="QPC62900.1"/>
    <property type="molecule type" value="Genomic_DNA"/>
</dbReference>
<dbReference type="EMBL" id="PVEM01000005">
    <property type="protein sequence ID" value="PTD08478.1"/>
    <property type="molecule type" value="Genomic_DNA"/>
</dbReference>
<proteinExistence type="predicted"/>
<dbReference type="AlphaFoldDB" id="A0A2T4GY40"/>
<gene>
    <name evidence="1" type="ORF">FCULG_00012550</name>
    <name evidence="2" type="ORF">HYE67_005131</name>
</gene>
<accession>A0A2T4GY40</accession>
<dbReference type="Proteomes" id="UP000241587">
    <property type="component" value="Unassembled WGS sequence"/>
</dbReference>
<keyword evidence="3" id="KW-1185">Reference proteome</keyword>
<dbReference type="OMA" id="VTEVIWD"/>
<evidence type="ECO:0000313" key="1">
    <source>
        <dbReference type="EMBL" id="PTD08478.1"/>
    </source>
</evidence>
<sequence length="472" mass="54668">MASLLLLLPTELQNAIYAFLGVNDIKNLRVTCSALAKALPLHFDRVFISANSLNIEDDARFRTEPKLGEEEQDVWGYESDTEYECTRWFRRGRFDYGDQGTYIYPGVHMGITESWAHYQALMDDQTQVLSSNADIEAFHHGLRRFTSLKRVTITPSAHGRHWSPLYRTPMIRAFPVGFDYPLPRTWQFYDDDEPFDALPWVSHGDETPYLDICGVESTAEAYRDQWRGFRLVTRALIQSGLNCRIFDQWSPEYSDLVTLLKRPGFRHLDLSLFTAFFEDDEWHSLETGILRDALAQAKDLEYLCLRTTTDISDGVPQHLIPDIEGHAVPLRSIFLPESWPRLQHFVISNLLVDLDDIMSLLASMPRSLRSFKIIDMAFESQGHGYDDLLRAIRDDLDWRLRPVGERPKVQIAAERSDDDEIEEGRYIIFGQPISLYQYGTGENPFKDTKYRMRRGRGAVQRDIFDPGFEEPF</sequence>
<name>A0A2T4GY40_FUSCU</name>
<evidence type="ECO:0000313" key="3">
    <source>
        <dbReference type="Proteomes" id="UP000241587"/>
    </source>
</evidence>
<reference evidence="1 3" key="1">
    <citation type="submission" date="2018-02" db="EMBL/GenBank/DDBJ databases">
        <title>Fusarium culmorum secondary metabolites in fungal-bacterial-plant interactions.</title>
        <authorList>
            <person name="Schmidt R."/>
        </authorList>
    </citation>
    <scope>NUCLEOTIDE SEQUENCE [LARGE SCALE GENOMIC DNA]</scope>
    <source>
        <strain evidence="1 3">PV</strain>
    </source>
</reference>
<dbReference type="OrthoDB" id="5422579at2759"/>
<dbReference type="Proteomes" id="UP000663297">
    <property type="component" value="Chromosome 2"/>
</dbReference>
<evidence type="ECO:0000313" key="2">
    <source>
        <dbReference type="EMBL" id="QPC62900.1"/>
    </source>
</evidence>